<organism evidence="1 2">
    <name type="scientific">Amycolatopsis methanolica 239</name>
    <dbReference type="NCBI Taxonomy" id="1068978"/>
    <lineage>
        <taxon>Bacteria</taxon>
        <taxon>Bacillati</taxon>
        <taxon>Actinomycetota</taxon>
        <taxon>Actinomycetes</taxon>
        <taxon>Pseudonocardiales</taxon>
        <taxon>Pseudonocardiaceae</taxon>
        <taxon>Amycolatopsis</taxon>
        <taxon>Amycolatopsis methanolica group</taxon>
    </lineage>
</organism>
<dbReference type="Proteomes" id="UP000062973">
    <property type="component" value="Chromosome"/>
</dbReference>
<sequence>MMMLRGRSDPGLPWCDCERRDAIMTTHIDFRPADSRFGCLVPHEQTPVDEEWCFDAQGHPLCGQCARDEQIIHEPWTGPPEAHRAEWDLVHDLSYFLL</sequence>
<reference evidence="1 2" key="1">
    <citation type="submission" date="2014-07" db="EMBL/GenBank/DDBJ databases">
        <title>Whole Genome Sequence of the Amycolatopsis methanolica 239.</title>
        <authorList>
            <person name="Tang B."/>
        </authorList>
    </citation>
    <scope>NUCLEOTIDE SEQUENCE [LARGE SCALE GENOMIC DNA]</scope>
    <source>
        <strain evidence="1 2">239</strain>
    </source>
</reference>
<evidence type="ECO:0000313" key="1">
    <source>
        <dbReference type="EMBL" id="AIJ25779.1"/>
    </source>
</evidence>
<dbReference type="PATRIC" id="fig|1068978.7.peg.6108"/>
<dbReference type="KEGG" id="amq:AMETH_5687"/>
<dbReference type="HOGENOM" id="CLU_2327725_0_0_11"/>
<dbReference type="EMBL" id="CP009110">
    <property type="protein sequence ID" value="AIJ25779.1"/>
    <property type="molecule type" value="Genomic_DNA"/>
</dbReference>
<accession>A0A076MXM4</accession>
<name>A0A076MXM4_AMYME</name>
<proteinExistence type="predicted"/>
<dbReference type="AlphaFoldDB" id="A0A076MXM4"/>
<protein>
    <submittedName>
        <fullName evidence="1">Uncharacterized protein</fullName>
    </submittedName>
</protein>
<dbReference type="STRING" id="1068978.AMETH_5687"/>
<evidence type="ECO:0000313" key="2">
    <source>
        <dbReference type="Proteomes" id="UP000062973"/>
    </source>
</evidence>
<keyword evidence="2" id="KW-1185">Reference proteome</keyword>
<gene>
    <name evidence="1" type="ORF">AMETH_5687</name>
</gene>